<sequence length="107" mass="11962">MNNAHRKIQHGIGLFFLKCEGLAKYLGLMVVFLLDPLPGHCPQALCHHVFDLTVRDRLLILQFFSAVSKFASTLIQVSEASSEKSAGFPITSGLNSCLVLREHPWRK</sequence>
<reference evidence="1 2" key="1">
    <citation type="journal article" date="2019" name="Sci. Rep.">
        <title>Orb-weaving spider Araneus ventricosus genome elucidates the spidroin gene catalogue.</title>
        <authorList>
            <person name="Kono N."/>
            <person name="Nakamura H."/>
            <person name="Ohtoshi R."/>
            <person name="Moran D.A.P."/>
            <person name="Shinohara A."/>
            <person name="Yoshida Y."/>
            <person name="Fujiwara M."/>
            <person name="Mori M."/>
            <person name="Tomita M."/>
            <person name="Arakawa K."/>
        </authorList>
    </citation>
    <scope>NUCLEOTIDE SEQUENCE [LARGE SCALE GENOMIC DNA]</scope>
</reference>
<dbReference type="EMBL" id="BGPR01004347">
    <property type="protein sequence ID" value="GBM98690.1"/>
    <property type="molecule type" value="Genomic_DNA"/>
</dbReference>
<dbReference type="AlphaFoldDB" id="A0A4Y2K8C5"/>
<accession>A0A4Y2K8C5</accession>
<proteinExistence type="predicted"/>
<evidence type="ECO:0000313" key="2">
    <source>
        <dbReference type="Proteomes" id="UP000499080"/>
    </source>
</evidence>
<protein>
    <submittedName>
        <fullName evidence="1">Uncharacterized protein</fullName>
    </submittedName>
</protein>
<gene>
    <name evidence="1" type="ORF">AVEN_56809_1</name>
</gene>
<organism evidence="1 2">
    <name type="scientific">Araneus ventricosus</name>
    <name type="common">Orbweaver spider</name>
    <name type="synonym">Epeira ventricosa</name>
    <dbReference type="NCBI Taxonomy" id="182803"/>
    <lineage>
        <taxon>Eukaryota</taxon>
        <taxon>Metazoa</taxon>
        <taxon>Ecdysozoa</taxon>
        <taxon>Arthropoda</taxon>
        <taxon>Chelicerata</taxon>
        <taxon>Arachnida</taxon>
        <taxon>Araneae</taxon>
        <taxon>Araneomorphae</taxon>
        <taxon>Entelegynae</taxon>
        <taxon>Araneoidea</taxon>
        <taxon>Araneidae</taxon>
        <taxon>Araneus</taxon>
    </lineage>
</organism>
<dbReference type="Proteomes" id="UP000499080">
    <property type="component" value="Unassembled WGS sequence"/>
</dbReference>
<name>A0A4Y2K8C5_ARAVE</name>
<evidence type="ECO:0000313" key="1">
    <source>
        <dbReference type="EMBL" id="GBM98690.1"/>
    </source>
</evidence>
<comment type="caution">
    <text evidence="1">The sequence shown here is derived from an EMBL/GenBank/DDBJ whole genome shotgun (WGS) entry which is preliminary data.</text>
</comment>
<keyword evidence="2" id="KW-1185">Reference proteome</keyword>